<evidence type="ECO:0000256" key="9">
    <source>
        <dbReference type="SAM" id="Phobius"/>
    </source>
</evidence>
<comment type="subcellular location">
    <subcellularLocation>
        <location evidence="1">Cell membrane</location>
        <topology evidence="1">Multi-pass membrane protein</topology>
    </subcellularLocation>
</comment>
<dbReference type="Pfam" id="PF00005">
    <property type="entry name" value="ABC_tran"/>
    <property type="match status" value="1"/>
</dbReference>
<keyword evidence="4 9" id="KW-0812">Transmembrane</keyword>
<dbReference type="FunFam" id="3.40.50.300:FF:000221">
    <property type="entry name" value="Multidrug ABC transporter ATP-binding protein"/>
    <property type="match status" value="1"/>
</dbReference>
<dbReference type="CDD" id="cd18585">
    <property type="entry name" value="ABC_6TM_CydC"/>
    <property type="match status" value="1"/>
</dbReference>
<dbReference type="InterPro" id="IPR027417">
    <property type="entry name" value="P-loop_NTPase"/>
</dbReference>
<accession>I9ASA3</accession>
<organism evidence="12 13">
    <name type="scientific">Pelosinus fermentans B4</name>
    <dbReference type="NCBI Taxonomy" id="1149862"/>
    <lineage>
        <taxon>Bacteria</taxon>
        <taxon>Bacillati</taxon>
        <taxon>Bacillota</taxon>
        <taxon>Negativicutes</taxon>
        <taxon>Selenomonadales</taxon>
        <taxon>Sporomusaceae</taxon>
        <taxon>Pelosinus</taxon>
    </lineage>
</organism>
<keyword evidence="5" id="KW-0547">Nucleotide-binding</keyword>
<feature type="transmembrane region" description="Helical" evidence="9">
    <location>
        <begin position="245"/>
        <end position="263"/>
    </location>
</feature>
<evidence type="ECO:0000256" key="1">
    <source>
        <dbReference type="ARBA" id="ARBA00004651"/>
    </source>
</evidence>
<keyword evidence="6 12" id="KW-0067">ATP-binding</keyword>
<dbReference type="Gene3D" id="1.20.1560.10">
    <property type="entry name" value="ABC transporter type 1, transmembrane domain"/>
    <property type="match status" value="1"/>
</dbReference>
<evidence type="ECO:0000313" key="12">
    <source>
        <dbReference type="EMBL" id="EIW15817.1"/>
    </source>
</evidence>
<dbReference type="GO" id="GO:0015421">
    <property type="term" value="F:ABC-type oligopeptide transporter activity"/>
    <property type="evidence" value="ECO:0007669"/>
    <property type="project" value="TreeGrafter"/>
</dbReference>
<dbReference type="PANTHER" id="PTHR43394:SF1">
    <property type="entry name" value="ATP-BINDING CASSETTE SUB-FAMILY B MEMBER 10, MITOCHONDRIAL"/>
    <property type="match status" value="1"/>
</dbReference>
<reference evidence="12 13" key="1">
    <citation type="journal article" date="2012" name="J. Bacteriol.">
        <title>Draft Genome Sequences for Two Metal-Reducing Pelosinus fermentans Strains Isolated from a Cr(VI)-Contaminated Site and for Type Strain R7.</title>
        <authorList>
            <person name="Brown S.D."/>
            <person name="Podar M."/>
            <person name="Klingeman D.M."/>
            <person name="Johnson C.M."/>
            <person name="Yang Z.K."/>
            <person name="Utturkar S.M."/>
            <person name="Land M.L."/>
            <person name="Mosher J.J."/>
            <person name="Hurt R.A.Jr."/>
            <person name="Phelps T.J."/>
            <person name="Palumbo A.V."/>
            <person name="Arkin A.P."/>
            <person name="Hazen T.C."/>
            <person name="Elias D.A."/>
        </authorList>
    </citation>
    <scope>NUCLEOTIDE SEQUENCE [LARGE SCALE GENOMIC DNA]</scope>
    <source>
        <strain evidence="12 13">B4</strain>
    </source>
</reference>
<feature type="domain" description="ABC transporter" evidence="10">
    <location>
        <begin position="335"/>
        <end position="570"/>
    </location>
</feature>
<dbReference type="OrthoDB" id="9771903at2"/>
<dbReference type="NCBIfam" id="TIGR02868">
    <property type="entry name" value="CydC"/>
    <property type="match status" value="1"/>
</dbReference>
<dbReference type="PROSITE" id="PS00211">
    <property type="entry name" value="ABC_TRANSPORTER_1"/>
    <property type="match status" value="1"/>
</dbReference>
<evidence type="ECO:0000256" key="3">
    <source>
        <dbReference type="ARBA" id="ARBA00022475"/>
    </source>
</evidence>
<dbReference type="AlphaFoldDB" id="I9ASA3"/>
<dbReference type="InterPro" id="IPR036640">
    <property type="entry name" value="ABC1_TM_sf"/>
</dbReference>
<protein>
    <submittedName>
        <fullName evidence="12">ABC transporter, CydDC cysteine exporter (CydDC-E) family, permease/ATP-binding protein CydC</fullName>
    </submittedName>
</protein>
<feature type="transmembrane region" description="Helical" evidence="9">
    <location>
        <begin position="21"/>
        <end position="43"/>
    </location>
</feature>
<dbReference type="EMBL" id="AKVJ01000076">
    <property type="protein sequence ID" value="EIW15817.1"/>
    <property type="molecule type" value="Genomic_DNA"/>
</dbReference>
<dbReference type="RefSeq" id="WP_007938633.1">
    <property type="nucleotide sequence ID" value="NZ_AKVJ01000076.1"/>
</dbReference>
<feature type="transmembrane region" description="Helical" evidence="9">
    <location>
        <begin position="129"/>
        <end position="152"/>
    </location>
</feature>
<dbReference type="PATRIC" id="fig|1149862.3.peg.4538"/>
<dbReference type="Gene3D" id="3.40.50.300">
    <property type="entry name" value="P-loop containing nucleotide triphosphate hydrolases"/>
    <property type="match status" value="1"/>
</dbReference>
<dbReference type="GO" id="GO:0016887">
    <property type="term" value="F:ATP hydrolysis activity"/>
    <property type="evidence" value="ECO:0007669"/>
    <property type="project" value="InterPro"/>
</dbReference>
<dbReference type="GO" id="GO:0005886">
    <property type="term" value="C:plasma membrane"/>
    <property type="evidence" value="ECO:0007669"/>
    <property type="project" value="UniProtKB-SubCell"/>
</dbReference>
<name>I9ASA3_9FIRM</name>
<dbReference type="PROSITE" id="PS50929">
    <property type="entry name" value="ABC_TM1F"/>
    <property type="match status" value="1"/>
</dbReference>
<dbReference type="GO" id="GO:0034775">
    <property type="term" value="P:glutathione transmembrane transport"/>
    <property type="evidence" value="ECO:0007669"/>
    <property type="project" value="InterPro"/>
</dbReference>
<dbReference type="SUPFAM" id="SSF52540">
    <property type="entry name" value="P-loop containing nucleoside triphosphate hydrolases"/>
    <property type="match status" value="1"/>
</dbReference>
<dbReference type="GO" id="GO:0005524">
    <property type="term" value="F:ATP binding"/>
    <property type="evidence" value="ECO:0007669"/>
    <property type="project" value="UniProtKB-KW"/>
</dbReference>
<evidence type="ECO:0000256" key="2">
    <source>
        <dbReference type="ARBA" id="ARBA00022448"/>
    </source>
</evidence>
<feature type="transmembrane region" description="Helical" evidence="9">
    <location>
        <begin position="55"/>
        <end position="72"/>
    </location>
</feature>
<proteinExistence type="predicted"/>
<dbReference type="SUPFAM" id="SSF90123">
    <property type="entry name" value="ABC transporter transmembrane region"/>
    <property type="match status" value="1"/>
</dbReference>
<keyword evidence="3" id="KW-1003">Cell membrane</keyword>
<evidence type="ECO:0000259" key="11">
    <source>
        <dbReference type="PROSITE" id="PS50929"/>
    </source>
</evidence>
<sequence>MSIFLRLLQIMGSSWRTMVMAGLFGFLTVGSNIGLMAASAYLISGAALHPSITELSIAIVGVRFFGIARAIFRYLERYVSHDATFRLLGTVRVWFYTKLEGLAPARLLEWRSGELFSAIVSDVETLKEFYLRVLAPPFIAILVVVGTCLFLAQFNLVFVYVLTGGGIFLGVLLPLAVSRVQKSLAEELVTARMQMKAQLVDSITGIVELAAFGQTHRQAQNIAELDEELAGIQGKVVNQAGMIDALGLFIVNATVWLVLWFAIPLVHSGQLEGIYLAVVALTVQSSFEAVLPLPLAVHFLAESMAAARRLFGIVDRVPAVIEQTEGILTGTDGTLTVKDLSFRYRADGAAVLRNISFTAASGQSVAIVGPSGAGKSTLLYVLLRFWEYEEGSILLGSHELKKYQSQNLRTMFSVVSQQSHMFNASIRDNILLAKPDASEAEFEQVIENSELTELLKSLPQGSDTMVGQNGFALSGGQRQRIAIARALLRNAPILILDEPTVGLDSLTEEAVMGTLAKLMAGRTTILITHRLTGLKHMDTIFVLEAGRIIEQGTQEELLKNEGLFYQLWHLQHDVV</sequence>
<dbReference type="SMART" id="SM00382">
    <property type="entry name" value="AAA"/>
    <property type="match status" value="1"/>
</dbReference>
<evidence type="ECO:0000256" key="5">
    <source>
        <dbReference type="ARBA" id="ARBA00022741"/>
    </source>
</evidence>
<dbReference type="Pfam" id="PF00664">
    <property type="entry name" value="ABC_membrane"/>
    <property type="match status" value="1"/>
</dbReference>
<dbReference type="InterPro" id="IPR014223">
    <property type="entry name" value="ABC_CydC/D"/>
</dbReference>
<evidence type="ECO:0000256" key="4">
    <source>
        <dbReference type="ARBA" id="ARBA00022692"/>
    </source>
</evidence>
<evidence type="ECO:0000256" key="7">
    <source>
        <dbReference type="ARBA" id="ARBA00022989"/>
    </source>
</evidence>
<keyword evidence="7 9" id="KW-1133">Transmembrane helix</keyword>
<evidence type="ECO:0000313" key="13">
    <source>
        <dbReference type="Proteomes" id="UP000004324"/>
    </source>
</evidence>
<dbReference type="InterPro" id="IPR017871">
    <property type="entry name" value="ABC_transporter-like_CS"/>
</dbReference>
<dbReference type="Proteomes" id="UP000004324">
    <property type="component" value="Unassembled WGS sequence"/>
</dbReference>
<keyword evidence="8 9" id="KW-0472">Membrane</keyword>
<feature type="domain" description="ABC transmembrane type-1" evidence="11">
    <location>
        <begin position="19"/>
        <end position="302"/>
    </location>
</feature>
<evidence type="ECO:0000259" key="10">
    <source>
        <dbReference type="PROSITE" id="PS50893"/>
    </source>
</evidence>
<dbReference type="InterPro" id="IPR003439">
    <property type="entry name" value="ABC_transporter-like_ATP-bd"/>
</dbReference>
<evidence type="ECO:0000256" key="6">
    <source>
        <dbReference type="ARBA" id="ARBA00022840"/>
    </source>
</evidence>
<dbReference type="PROSITE" id="PS50893">
    <property type="entry name" value="ABC_TRANSPORTER_2"/>
    <property type="match status" value="1"/>
</dbReference>
<keyword evidence="13" id="KW-1185">Reference proteome</keyword>
<keyword evidence="2" id="KW-0813">Transport</keyword>
<dbReference type="InterPro" id="IPR011527">
    <property type="entry name" value="ABC1_TM_dom"/>
</dbReference>
<dbReference type="GO" id="GO:0045454">
    <property type="term" value="P:cell redox homeostasis"/>
    <property type="evidence" value="ECO:0007669"/>
    <property type="project" value="InterPro"/>
</dbReference>
<feature type="transmembrane region" description="Helical" evidence="9">
    <location>
        <begin position="158"/>
        <end position="177"/>
    </location>
</feature>
<comment type="caution">
    <text evidence="12">The sequence shown here is derived from an EMBL/GenBank/DDBJ whole genome shotgun (WGS) entry which is preliminary data.</text>
</comment>
<dbReference type="PANTHER" id="PTHR43394">
    <property type="entry name" value="ATP-DEPENDENT PERMEASE MDL1, MITOCHONDRIAL"/>
    <property type="match status" value="1"/>
</dbReference>
<gene>
    <name evidence="12" type="ORF">FB4_1506</name>
</gene>
<evidence type="ECO:0000256" key="8">
    <source>
        <dbReference type="ARBA" id="ARBA00023136"/>
    </source>
</evidence>
<dbReference type="InterPro" id="IPR003593">
    <property type="entry name" value="AAA+_ATPase"/>
</dbReference>
<dbReference type="InterPro" id="IPR039421">
    <property type="entry name" value="Type_1_exporter"/>
</dbReference>